<evidence type="ECO:0000256" key="4">
    <source>
        <dbReference type="ARBA" id="ARBA00022723"/>
    </source>
</evidence>
<protein>
    <recommendedName>
        <fullName evidence="3 8">Carbonic anhydrase</fullName>
        <ecNumber evidence="3 8">4.2.1.1</ecNumber>
    </recommendedName>
</protein>
<reference evidence="11 12" key="1">
    <citation type="submission" date="2024-10" db="EMBL/GenBank/DDBJ databases">
        <authorList>
            <person name="Kim D."/>
        </authorList>
    </citation>
    <scope>NUCLEOTIDE SEQUENCE [LARGE SCALE GENOMIC DNA]</scope>
    <source>
        <strain evidence="11">BH-2024</strain>
    </source>
</reference>
<evidence type="ECO:0000259" key="10">
    <source>
        <dbReference type="PROSITE" id="PS51144"/>
    </source>
</evidence>
<evidence type="ECO:0000256" key="8">
    <source>
        <dbReference type="RuleBase" id="RU367011"/>
    </source>
</evidence>
<evidence type="ECO:0000256" key="7">
    <source>
        <dbReference type="ARBA" id="ARBA00048348"/>
    </source>
</evidence>
<keyword evidence="6 8" id="KW-0456">Lyase</keyword>
<comment type="similarity">
    <text evidence="2 8">Belongs to the alpha-carbonic anhydrase family.</text>
</comment>
<dbReference type="SMART" id="SM01057">
    <property type="entry name" value="Carb_anhydrase"/>
    <property type="match status" value="1"/>
</dbReference>
<keyword evidence="4 8" id="KW-0479">Metal-binding</keyword>
<evidence type="ECO:0000256" key="5">
    <source>
        <dbReference type="ARBA" id="ARBA00022833"/>
    </source>
</evidence>
<dbReference type="PROSITE" id="PS00162">
    <property type="entry name" value="ALPHA_CA_1"/>
    <property type="match status" value="1"/>
</dbReference>
<dbReference type="AlphaFoldDB" id="A0ABD2KC16"/>
<dbReference type="PROSITE" id="PS51144">
    <property type="entry name" value="ALPHA_CA_2"/>
    <property type="match status" value="1"/>
</dbReference>
<evidence type="ECO:0000256" key="1">
    <source>
        <dbReference type="ARBA" id="ARBA00001947"/>
    </source>
</evidence>
<evidence type="ECO:0000313" key="12">
    <source>
        <dbReference type="Proteomes" id="UP001620626"/>
    </source>
</evidence>
<feature type="domain" description="Alpha-carbonic anhydrase" evidence="10">
    <location>
        <begin position="63"/>
        <end position="334"/>
    </location>
</feature>
<dbReference type="Pfam" id="PF00194">
    <property type="entry name" value="Carb_anhydrase"/>
    <property type="match status" value="1"/>
</dbReference>
<evidence type="ECO:0000256" key="2">
    <source>
        <dbReference type="ARBA" id="ARBA00010718"/>
    </source>
</evidence>
<dbReference type="Proteomes" id="UP001620626">
    <property type="component" value="Unassembled WGS sequence"/>
</dbReference>
<dbReference type="SUPFAM" id="SSF51069">
    <property type="entry name" value="Carbonic anhydrase"/>
    <property type="match status" value="1"/>
</dbReference>
<dbReference type="GO" id="GO:0008270">
    <property type="term" value="F:zinc ion binding"/>
    <property type="evidence" value="ECO:0007669"/>
    <property type="project" value="UniProtKB-UniRule"/>
</dbReference>
<comment type="catalytic activity">
    <reaction evidence="7 8">
        <text>hydrogencarbonate + H(+) = CO2 + H2O</text>
        <dbReference type="Rhea" id="RHEA:10748"/>
        <dbReference type="ChEBI" id="CHEBI:15377"/>
        <dbReference type="ChEBI" id="CHEBI:15378"/>
        <dbReference type="ChEBI" id="CHEBI:16526"/>
        <dbReference type="ChEBI" id="CHEBI:17544"/>
        <dbReference type="EC" id="4.2.1.1"/>
    </reaction>
</comment>
<evidence type="ECO:0000256" key="9">
    <source>
        <dbReference type="SAM" id="MobiDB-lite"/>
    </source>
</evidence>
<gene>
    <name evidence="11" type="ORF">niasHT_021924</name>
</gene>
<dbReference type="InterPro" id="IPR001148">
    <property type="entry name" value="CA_dom"/>
</dbReference>
<dbReference type="PANTHER" id="PTHR18952:SF141">
    <property type="entry name" value="CARBONIC ANHYDRASE"/>
    <property type="match status" value="1"/>
</dbReference>
<dbReference type="EC" id="4.2.1.1" evidence="3 8"/>
<accession>A0ABD2KC16</accession>
<evidence type="ECO:0000313" key="11">
    <source>
        <dbReference type="EMBL" id="KAL3100477.1"/>
    </source>
</evidence>
<dbReference type="EMBL" id="JBICBT010000788">
    <property type="protein sequence ID" value="KAL3100477.1"/>
    <property type="molecule type" value="Genomic_DNA"/>
</dbReference>
<comment type="cofactor">
    <cofactor evidence="1 8">
        <name>Zn(2+)</name>
        <dbReference type="ChEBI" id="CHEBI:29105"/>
    </cofactor>
</comment>
<sequence>MAATIASHAPKMKQQNVQIAEEETFGKTNGGMPNGAPKQQNGQAKEKQKVGQTAPVARPLTVKDWDYDERGQCGPKNWLRIAKCEHLGDHQSPIDFQLSKMRVHPLNIHPLCLVNYKKPLAGQLTNTGCGIQFQPDPQIEPPEIYGGLLDQNYRFVQYHFHWAQNDNEGSEHSIGGLRYPAELHLVHQGVKNPSKLAVLGIFLKLDNESENGEKKKFVFSVEEMEALKKVVEFEQNAAIDSAHSLSSKLPPNCCQEMASSAEHFVSSFVRYEGSLTTPPCSENVTWTVFTDPLLVTREQMSLLRALKDCKGNVIEKNYRPVQKCSNDRQVLFMAAAADDVNKM</sequence>
<comment type="function">
    <text evidence="8">Reversible hydration of carbon dioxide.</text>
</comment>
<dbReference type="InterPro" id="IPR023561">
    <property type="entry name" value="Carbonic_anhydrase_a-class"/>
</dbReference>
<dbReference type="CDD" id="cd00326">
    <property type="entry name" value="alpha_CA"/>
    <property type="match status" value="1"/>
</dbReference>
<dbReference type="Gene3D" id="3.10.200.10">
    <property type="entry name" value="Alpha carbonic anhydrase"/>
    <property type="match status" value="1"/>
</dbReference>
<comment type="caution">
    <text evidence="11">The sequence shown here is derived from an EMBL/GenBank/DDBJ whole genome shotgun (WGS) entry which is preliminary data.</text>
</comment>
<name>A0ABD2KC16_9BILA</name>
<dbReference type="InterPro" id="IPR036398">
    <property type="entry name" value="CA_dom_sf"/>
</dbReference>
<dbReference type="PANTHER" id="PTHR18952">
    <property type="entry name" value="CARBONIC ANHYDRASE"/>
    <property type="match status" value="1"/>
</dbReference>
<keyword evidence="12" id="KW-1185">Reference proteome</keyword>
<dbReference type="GO" id="GO:0004089">
    <property type="term" value="F:carbonate dehydratase activity"/>
    <property type="evidence" value="ECO:0007669"/>
    <property type="project" value="UniProtKB-UniRule"/>
</dbReference>
<organism evidence="11 12">
    <name type="scientific">Heterodera trifolii</name>
    <dbReference type="NCBI Taxonomy" id="157864"/>
    <lineage>
        <taxon>Eukaryota</taxon>
        <taxon>Metazoa</taxon>
        <taxon>Ecdysozoa</taxon>
        <taxon>Nematoda</taxon>
        <taxon>Chromadorea</taxon>
        <taxon>Rhabditida</taxon>
        <taxon>Tylenchina</taxon>
        <taxon>Tylenchomorpha</taxon>
        <taxon>Tylenchoidea</taxon>
        <taxon>Heteroderidae</taxon>
        <taxon>Heteroderinae</taxon>
        <taxon>Heterodera</taxon>
    </lineage>
</organism>
<keyword evidence="5 8" id="KW-0862">Zinc</keyword>
<dbReference type="InterPro" id="IPR018338">
    <property type="entry name" value="Carbonic_anhydrase_a-class_CS"/>
</dbReference>
<proteinExistence type="inferred from homology"/>
<evidence type="ECO:0000256" key="6">
    <source>
        <dbReference type="ARBA" id="ARBA00023239"/>
    </source>
</evidence>
<feature type="region of interest" description="Disordered" evidence="9">
    <location>
        <begin position="1"/>
        <end position="55"/>
    </location>
</feature>
<evidence type="ECO:0000256" key="3">
    <source>
        <dbReference type="ARBA" id="ARBA00012925"/>
    </source>
</evidence>